<organism evidence="2 3">
    <name type="scientific">Kribbella orskensis</name>
    <dbReference type="NCBI Taxonomy" id="2512216"/>
    <lineage>
        <taxon>Bacteria</taxon>
        <taxon>Bacillati</taxon>
        <taxon>Actinomycetota</taxon>
        <taxon>Actinomycetes</taxon>
        <taxon>Propionibacteriales</taxon>
        <taxon>Kribbellaceae</taxon>
        <taxon>Kribbella</taxon>
    </lineage>
</organism>
<name>A0ABY2B9I8_9ACTN</name>
<evidence type="ECO:0000313" key="3">
    <source>
        <dbReference type="Proteomes" id="UP000295818"/>
    </source>
</evidence>
<reference evidence="2 3" key="1">
    <citation type="journal article" date="2015" name="Stand. Genomic Sci.">
        <title>Genomic Encyclopedia of Bacterial and Archaeal Type Strains, Phase III: the genomes of soil and plant-associated and newly described type strains.</title>
        <authorList>
            <person name="Whitman W.B."/>
            <person name="Woyke T."/>
            <person name="Klenk H.P."/>
            <person name="Zhou Y."/>
            <person name="Lilburn T.G."/>
            <person name="Beck B.J."/>
            <person name="De Vos P."/>
            <person name="Vandamme P."/>
            <person name="Eisen J.A."/>
            <person name="Garrity G."/>
            <person name="Hugenholtz P."/>
            <person name="Kyrpides N.C."/>
        </authorList>
    </citation>
    <scope>NUCLEOTIDE SEQUENCE [LARGE SCALE GENOMIC DNA]</scope>
    <source>
        <strain evidence="2 3">VKM Ac-2538</strain>
    </source>
</reference>
<dbReference type="Proteomes" id="UP000295818">
    <property type="component" value="Unassembled WGS sequence"/>
</dbReference>
<protein>
    <submittedName>
        <fullName evidence="2">Uncharacterized protein</fullName>
    </submittedName>
</protein>
<accession>A0ABY2B9I8</accession>
<keyword evidence="3" id="KW-1185">Reference proteome</keyword>
<evidence type="ECO:0000313" key="2">
    <source>
        <dbReference type="EMBL" id="TCO12333.1"/>
    </source>
</evidence>
<feature type="region of interest" description="Disordered" evidence="1">
    <location>
        <begin position="45"/>
        <end position="94"/>
    </location>
</feature>
<proteinExistence type="predicted"/>
<sequence>MVSHAEKAEIKADVEQTLPLNSSGIVAMFEPQWTDAIDKALSGASNVTKEQVDGNSADEARPRPRRIRRLRPRSAVSSPTVLDLTSLELGPTGR</sequence>
<evidence type="ECO:0000256" key="1">
    <source>
        <dbReference type="SAM" id="MobiDB-lite"/>
    </source>
</evidence>
<comment type="caution">
    <text evidence="2">The sequence shown here is derived from an EMBL/GenBank/DDBJ whole genome shotgun (WGS) entry which is preliminary data.</text>
</comment>
<feature type="compositionally biased region" description="Basic residues" evidence="1">
    <location>
        <begin position="63"/>
        <end position="72"/>
    </location>
</feature>
<dbReference type="EMBL" id="SLWM01000026">
    <property type="protein sequence ID" value="TCO12333.1"/>
    <property type="molecule type" value="Genomic_DNA"/>
</dbReference>
<gene>
    <name evidence="2" type="ORF">EV644_12676</name>
</gene>